<accession>A0ACA9Q6V9</accession>
<dbReference type="Proteomes" id="UP000789920">
    <property type="component" value="Unassembled WGS sequence"/>
</dbReference>
<protein>
    <submittedName>
        <fullName evidence="1">19594_t:CDS:1</fullName>
    </submittedName>
</protein>
<comment type="caution">
    <text evidence="1">The sequence shown here is derived from an EMBL/GenBank/DDBJ whole genome shotgun (WGS) entry which is preliminary data.</text>
</comment>
<evidence type="ECO:0000313" key="1">
    <source>
        <dbReference type="EMBL" id="CAG8736679.1"/>
    </source>
</evidence>
<name>A0ACA9Q6V9_9GLOM</name>
<gene>
    <name evidence="1" type="ORF">RPERSI_LOCUS12729</name>
</gene>
<keyword evidence="2" id="KW-1185">Reference proteome</keyword>
<proteinExistence type="predicted"/>
<sequence>QKKNVKKIKSYPLPLSFVLLNNLIDYYVKDKQLLIYYPPECVGPPVQIYHDVFTEIYYSEHKRSIVFKEKIHKLFGKELRMISLEDDFKNDGILESNVFSKSVLRFLVEIKNEIGTSSCDPTIQASASFAKYYTQKTYGKLYTSYFYKQSSPCRASDTTFQSFVLESQQAKNTIVEFIYEEKLVDHKLHWRAITKDEQKIIVKFAWQYNRRVHKLCYEIGKAPKLLYISKKMVDSFYMVVMNYVEAESLYNCSLLSCDKYKAILRDVKDAIDKLHKESIVGKDKIEYYPSFMNHKHINWPPEAEDRKKLSCKHDIYWLELLKSKFLGESVDLE</sequence>
<dbReference type="EMBL" id="CAJVQC010027523">
    <property type="protein sequence ID" value="CAG8736679.1"/>
    <property type="molecule type" value="Genomic_DNA"/>
</dbReference>
<feature type="non-terminal residue" evidence="1">
    <location>
        <position position="1"/>
    </location>
</feature>
<organism evidence="1 2">
    <name type="scientific">Racocetra persica</name>
    <dbReference type="NCBI Taxonomy" id="160502"/>
    <lineage>
        <taxon>Eukaryota</taxon>
        <taxon>Fungi</taxon>
        <taxon>Fungi incertae sedis</taxon>
        <taxon>Mucoromycota</taxon>
        <taxon>Glomeromycotina</taxon>
        <taxon>Glomeromycetes</taxon>
        <taxon>Diversisporales</taxon>
        <taxon>Gigasporaceae</taxon>
        <taxon>Racocetra</taxon>
    </lineage>
</organism>
<reference evidence="1" key="1">
    <citation type="submission" date="2021-06" db="EMBL/GenBank/DDBJ databases">
        <authorList>
            <person name="Kallberg Y."/>
            <person name="Tangrot J."/>
            <person name="Rosling A."/>
        </authorList>
    </citation>
    <scope>NUCLEOTIDE SEQUENCE</scope>
    <source>
        <strain evidence="1">MA461A</strain>
    </source>
</reference>
<evidence type="ECO:0000313" key="2">
    <source>
        <dbReference type="Proteomes" id="UP000789920"/>
    </source>
</evidence>